<dbReference type="SUPFAM" id="SSF51366">
    <property type="entry name" value="Ribulose-phoshate binding barrel"/>
    <property type="match status" value="1"/>
</dbReference>
<comment type="catalytic activity">
    <reaction evidence="1 9">
        <text>N-(5-phospho-beta-D-ribosyl)anthranilate = 1-(2-carboxyphenylamino)-1-deoxy-D-ribulose 5-phosphate</text>
        <dbReference type="Rhea" id="RHEA:21540"/>
        <dbReference type="ChEBI" id="CHEBI:18277"/>
        <dbReference type="ChEBI" id="CHEBI:58613"/>
        <dbReference type="EC" id="5.3.1.24"/>
    </reaction>
</comment>
<comment type="similarity">
    <text evidence="9">Belongs to the TrpF family.</text>
</comment>
<evidence type="ECO:0000256" key="5">
    <source>
        <dbReference type="ARBA" id="ARBA00022605"/>
    </source>
</evidence>
<dbReference type="EMBL" id="AQPH01000048">
    <property type="protein sequence ID" value="EPY01196.1"/>
    <property type="molecule type" value="Genomic_DNA"/>
</dbReference>
<dbReference type="STRING" id="1316936.K678_12097"/>
<dbReference type="Proteomes" id="UP000015350">
    <property type="component" value="Unassembled WGS sequence"/>
</dbReference>
<evidence type="ECO:0000313" key="11">
    <source>
        <dbReference type="EMBL" id="EPY01196.1"/>
    </source>
</evidence>
<gene>
    <name evidence="9" type="primary">trpF</name>
    <name evidence="11" type="ORF">K678_12097</name>
</gene>
<dbReference type="PANTHER" id="PTHR42894">
    <property type="entry name" value="N-(5'-PHOSPHORIBOSYL)ANTHRANILATE ISOMERASE"/>
    <property type="match status" value="1"/>
</dbReference>
<evidence type="ECO:0000259" key="10">
    <source>
        <dbReference type="Pfam" id="PF00697"/>
    </source>
</evidence>
<dbReference type="PANTHER" id="PTHR42894:SF1">
    <property type="entry name" value="N-(5'-PHOSPHORIBOSYL)ANTHRANILATE ISOMERASE"/>
    <property type="match status" value="1"/>
</dbReference>
<comment type="caution">
    <text evidence="11">The sequence shown here is derived from an EMBL/GenBank/DDBJ whole genome shotgun (WGS) entry which is preliminary data.</text>
</comment>
<evidence type="ECO:0000256" key="1">
    <source>
        <dbReference type="ARBA" id="ARBA00001164"/>
    </source>
</evidence>
<keyword evidence="7 9" id="KW-0057">Aromatic amino acid biosynthesis</keyword>
<evidence type="ECO:0000313" key="12">
    <source>
        <dbReference type="Proteomes" id="UP000015350"/>
    </source>
</evidence>
<keyword evidence="5 9" id="KW-0028">Amino-acid biosynthesis</keyword>
<evidence type="ECO:0000256" key="4">
    <source>
        <dbReference type="ARBA" id="ARBA00022272"/>
    </source>
</evidence>
<dbReference type="OrthoDB" id="9796196at2"/>
<dbReference type="HAMAP" id="MF_00135">
    <property type="entry name" value="PRAI"/>
    <property type="match status" value="1"/>
</dbReference>
<dbReference type="PATRIC" id="fig|1316936.3.peg.2414"/>
<dbReference type="InterPro" id="IPR013785">
    <property type="entry name" value="Aldolase_TIM"/>
</dbReference>
<protein>
    <recommendedName>
        <fullName evidence="4 9">N-(5'-phosphoribosyl)anthranilate isomerase</fullName>
        <shortName evidence="9">PRAI</shortName>
        <ecNumber evidence="3 9">5.3.1.24</ecNumber>
    </recommendedName>
</protein>
<dbReference type="InterPro" id="IPR044643">
    <property type="entry name" value="TrpF_fam"/>
</dbReference>
<reference evidence="11 12" key="1">
    <citation type="submission" date="2013-04" db="EMBL/GenBank/DDBJ databases">
        <authorList>
            <person name="Kuznetsov B."/>
            <person name="Ivanovsky R."/>
        </authorList>
    </citation>
    <scope>NUCLEOTIDE SEQUENCE [LARGE SCALE GENOMIC DNA]</scope>
    <source>
        <strain evidence="11 12">MGU-K5</strain>
    </source>
</reference>
<dbReference type="GO" id="GO:0004640">
    <property type="term" value="F:phosphoribosylanthranilate isomerase activity"/>
    <property type="evidence" value="ECO:0007669"/>
    <property type="project" value="UniProtKB-UniRule"/>
</dbReference>
<keyword evidence="6 9" id="KW-0822">Tryptophan biosynthesis</keyword>
<evidence type="ECO:0000256" key="8">
    <source>
        <dbReference type="ARBA" id="ARBA00023235"/>
    </source>
</evidence>
<feature type="domain" description="N-(5'phosphoribosyl) anthranilate isomerase (PRAI)" evidence="10">
    <location>
        <begin position="5"/>
        <end position="208"/>
    </location>
</feature>
<dbReference type="UniPathway" id="UPA00035">
    <property type="reaction ID" value="UER00042"/>
</dbReference>
<keyword evidence="8 9" id="KW-0413">Isomerase</keyword>
<dbReference type="AlphaFoldDB" id="S9TG10"/>
<dbReference type="RefSeq" id="WP_021132728.1">
    <property type="nucleotide sequence ID" value="NZ_AQPH01000048.1"/>
</dbReference>
<dbReference type="GO" id="GO:0000162">
    <property type="term" value="P:L-tryptophan biosynthetic process"/>
    <property type="evidence" value="ECO:0007669"/>
    <property type="project" value="UniProtKB-UniRule"/>
</dbReference>
<name>S9TG10_MAGFU</name>
<evidence type="ECO:0000256" key="6">
    <source>
        <dbReference type="ARBA" id="ARBA00022822"/>
    </source>
</evidence>
<dbReference type="eggNOG" id="COG0135">
    <property type="taxonomic scope" value="Bacteria"/>
</dbReference>
<evidence type="ECO:0000256" key="7">
    <source>
        <dbReference type="ARBA" id="ARBA00023141"/>
    </source>
</evidence>
<dbReference type="InterPro" id="IPR011060">
    <property type="entry name" value="RibuloseP-bd_barrel"/>
</dbReference>
<sequence length="213" mass="22491">MAVEVKICGITDEDAMEAAIEAGADHVGLVFYPNSPRAVTPERATELLSYLERPISRIGLLVDPDDALLDAVIGGVRLDLLQLHGNESPERVEAIRLEYGVPVMKMIPIAGPDDLAAADAYLGVADRLLFDARPPKGSNLPGGNAVSFDWSVLTGRRWPLPWFLAGGLTPTNVAEAIRISGTKAVDVSSGVETAPGVKSPDLIRAFIAAARGA</sequence>
<evidence type="ECO:0000256" key="2">
    <source>
        <dbReference type="ARBA" id="ARBA00004664"/>
    </source>
</evidence>
<organism evidence="11 12">
    <name type="scientific">Magnetospirillum fulvum MGU-K5</name>
    <dbReference type="NCBI Taxonomy" id="1316936"/>
    <lineage>
        <taxon>Bacteria</taxon>
        <taxon>Pseudomonadati</taxon>
        <taxon>Pseudomonadota</taxon>
        <taxon>Alphaproteobacteria</taxon>
        <taxon>Rhodospirillales</taxon>
        <taxon>Rhodospirillaceae</taxon>
        <taxon>Magnetospirillum</taxon>
    </lineage>
</organism>
<evidence type="ECO:0000256" key="9">
    <source>
        <dbReference type="HAMAP-Rule" id="MF_00135"/>
    </source>
</evidence>
<dbReference type="Pfam" id="PF00697">
    <property type="entry name" value="PRAI"/>
    <property type="match status" value="1"/>
</dbReference>
<dbReference type="InterPro" id="IPR001240">
    <property type="entry name" value="PRAI_dom"/>
</dbReference>
<dbReference type="CDD" id="cd00405">
    <property type="entry name" value="PRAI"/>
    <property type="match status" value="1"/>
</dbReference>
<dbReference type="NCBIfam" id="NF002295">
    <property type="entry name" value="PRK01222.1-1"/>
    <property type="match status" value="1"/>
</dbReference>
<comment type="pathway">
    <text evidence="2 9">Amino-acid biosynthesis; L-tryptophan biosynthesis; L-tryptophan from chorismate: step 3/5.</text>
</comment>
<proteinExistence type="inferred from homology"/>
<dbReference type="EC" id="5.3.1.24" evidence="3 9"/>
<evidence type="ECO:0000256" key="3">
    <source>
        <dbReference type="ARBA" id="ARBA00012572"/>
    </source>
</evidence>
<dbReference type="Gene3D" id="3.20.20.70">
    <property type="entry name" value="Aldolase class I"/>
    <property type="match status" value="1"/>
</dbReference>
<accession>S9TG10</accession>